<dbReference type="Gene3D" id="3.40.50.300">
    <property type="entry name" value="P-loop containing nucleotide triphosphate hydrolases"/>
    <property type="match status" value="1"/>
</dbReference>
<dbReference type="InterPro" id="IPR027417">
    <property type="entry name" value="P-loop_NTPase"/>
</dbReference>
<sequence>LPTPHSPLPQIPGGQVPLDSAFYIERSSIENRCYNTITQPGGLIRIHSPRQMGKTSLMARILHQAREEGYRTVTLSFQLAGSNIFTNLDRFLQWFCASVGKSLGLPNRLVDYWDDIIGGNSSATDYFENYLLAEINSPVVLAIDEFDCLCQYQEIASDFLGLLRNWYEKAKYGNSLSDVWQKLRLVVVHSSTTNISQNINLSPFNIGLSIELPEFTPEEIQDLANRHGLNWDNDKVEKLMSLVGGYPYLVQKALYHIAHQDVTLEELMPKSASKGRVYGEHLHQQLLNLQLYPELLAALDRVVSSTTPVELNRIPALKLRSMGLVRLMGGNVVPSCDLYRQYFLNCHS</sequence>
<organism evidence="1 2">
    <name type="scientific">Limnofasciculus baicalensis BBK-W-15</name>
    <dbReference type="NCBI Taxonomy" id="2699891"/>
    <lineage>
        <taxon>Bacteria</taxon>
        <taxon>Bacillati</taxon>
        <taxon>Cyanobacteriota</taxon>
        <taxon>Cyanophyceae</taxon>
        <taxon>Coleofasciculales</taxon>
        <taxon>Coleofasciculaceae</taxon>
        <taxon>Limnofasciculus</taxon>
        <taxon>Limnofasciculus baicalensis</taxon>
    </lineage>
</organism>
<dbReference type="SUPFAM" id="SSF52540">
    <property type="entry name" value="P-loop containing nucleoside triphosphate hydrolases"/>
    <property type="match status" value="1"/>
</dbReference>
<feature type="non-terminal residue" evidence="1">
    <location>
        <position position="1"/>
    </location>
</feature>
<comment type="caution">
    <text evidence="1">The sequence shown here is derived from an EMBL/GenBank/DDBJ whole genome shotgun (WGS) entry which is preliminary data.</text>
</comment>
<dbReference type="EMBL" id="JAMZMM010000633">
    <property type="protein sequence ID" value="MCP2732514.1"/>
    <property type="molecule type" value="Genomic_DNA"/>
</dbReference>
<accession>A0AAE3GY05</accession>
<evidence type="ECO:0000313" key="1">
    <source>
        <dbReference type="EMBL" id="MCP2732514.1"/>
    </source>
</evidence>
<reference evidence="1" key="1">
    <citation type="submission" date="2022-06" db="EMBL/GenBank/DDBJ databases">
        <title>New cyanobacteria of genus Symplocastrum in benthos of Lake Baikal.</title>
        <authorList>
            <person name="Sorokovikova E."/>
            <person name="Tikhonova I."/>
            <person name="Krasnopeev A."/>
            <person name="Evseev P."/>
            <person name="Gladkikh A."/>
            <person name="Belykh O."/>
        </authorList>
    </citation>
    <scope>NUCLEOTIDE SEQUENCE</scope>
    <source>
        <strain evidence="1">BBK-W-15</strain>
    </source>
</reference>
<keyword evidence="2" id="KW-1185">Reference proteome</keyword>
<name>A0AAE3GY05_9CYAN</name>
<protein>
    <submittedName>
        <fullName evidence="1">AAA-like domain-containing protein</fullName>
    </submittedName>
</protein>
<dbReference type="Proteomes" id="UP001204953">
    <property type="component" value="Unassembled WGS sequence"/>
</dbReference>
<evidence type="ECO:0000313" key="2">
    <source>
        <dbReference type="Proteomes" id="UP001204953"/>
    </source>
</evidence>
<dbReference type="Pfam" id="PF14516">
    <property type="entry name" value="AAA_35"/>
    <property type="match status" value="1"/>
</dbReference>
<dbReference type="PANTHER" id="PTHR34301:SF8">
    <property type="entry name" value="ATPASE DOMAIN-CONTAINING PROTEIN"/>
    <property type="match status" value="1"/>
</dbReference>
<dbReference type="RefSeq" id="WP_254015223.1">
    <property type="nucleotide sequence ID" value="NZ_JAMZMM010000633.1"/>
</dbReference>
<dbReference type="PANTHER" id="PTHR34301">
    <property type="entry name" value="DNA-BINDING PROTEIN-RELATED"/>
    <property type="match status" value="1"/>
</dbReference>
<proteinExistence type="predicted"/>
<gene>
    <name evidence="1" type="ORF">NJ959_29210</name>
</gene>
<dbReference type="AlphaFoldDB" id="A0AAE3GY05"/>